<evidence type="ECO:0000313" key="3">
    <source>
        <dbReference type="Proteomes" id="UP000015531"/>
    </source>
</evidence>
<protein>
    <submittedName>
        <fullName evidence="2">Uncharacterized protein</fullName>
    </submittedName>
</protein>
<dbReference type="EMBL" id="ATDP01000109">
    <property type="protein sequence ID" value="EQB10841.1"/>
    <property type="molecule type" value="Genomic_DNA"/>
</dbReference>
<feature type="transmembrane region" description="Helical" evidence="1">
    <location>
        <begin position="21"/>
        <end position="39"/>
    </location>
</feature>
<sequence length="43" mass="4761">MPGFRQVTLGECTMARFEMDLVAAVVGVAILCLAFFLTLRKKL</sequence>
<evidence type="ECO:0000256" key="1">
    <source>
        <dbReference type="SAM" id="Phobius"/>
    </source>
</evidence>
<proteinExistence type="predicted"/>
<reference evidence="2 3" key="1">
    <citation type="journal article" date="2013" name="Genome Announc.">
        <title>Draft Genome Sequence of Sphingobium lactosutens Strain DS20T, Isolated from a Hexachlorocyclohexane Dumpsite.</title>
        <authorList>
            <person name="Kumar R."/>
            <person name="Dwivedi V."/>
            <person name="Negi V."/>
            <person name="Khurana J.P."/>
            <person name="Lal R."/>
        </authorList>
    </citation>
    <scope>NUCLEOTIDE SEQUENCE [LARGE SCALE GENOMIC DNA]</scope>
    <source>
        <strain evidence="2 3">DS20</strain>
    </source>
</reference>
<name>T0H3C1_9SPHN</name>
<comment type="caution">
    <text evidence="2">The sequence shown here is derived from an EMBL/GenBank/DDBJ whole genome shotgun (WGS) entry which is preliminary data.</text>
</comment>
<organism evidence="2 3">
    <name type="scientific">Sphingobium lactosutens DS20</name>
    <dbReference type="NCBI Taxonomy" id="1331060"/>
    <lineage>
        <taxon>Bacteria</taxon>
        <taxon>Pseudomonadati</taxon>
        <taxon>Pseudomonadota</taxon>
        <taxon>Alphaproteobacteria</taxon>
        <taxon>Sphingomonadales</taxon>
        <taxon>Sphingomonadaceae</taxon>
        <taxon>Sphingobium</taxon>
    </lineage>
</organism>
<keyword evidence="1" id="KW-0812">Transmembrane</keyword>
<keyword evidence="1" id="KW-1133">Transmembrane helix</keyword>
<keyword evidence="1" id="KW-0472">Membrane</keyword>
<gene>
    <name evidence="2" type="ORF">RLDS_25735</name>
</gene>
<dbReference type="Proteomes" id="UP000015531">
    <property type="component" value="Unassembled WGS sequence"/>
</dbReference>
<accession>T0H3C1</accession>
<evidence type="ECO:0000313" key="2">
    <source>
        <dbReference type="EMBL" id="EQB10841.1"/>
    </source>
</evidence>
<keyword evidence="3" id="KW-1185">Reference proteome</keyword>
<dbReference type="AlphaFoldDB" id="T0H3C1"/>